<gene>
    <name evidence="1" type="ORF">ARMGADRAFT_1039526</name>
</gene>
<proteinExistence type="predicted"/>
<sequence length="204" mass="22814">MSFYPSPHRTELHPLMKSYVETANDALIKQVILFLDPNWFGQMTPFMCAEYTRIRDINNYRKMQAFEQAYEAEAGELGPEGIYSVMLMPVLKVTSNGSMISDLEVHPNGGMADKWESNDEGEEEGWLVAFVKGICHMLWQILAALGSGTDLREKTLSGIGKEEDCGTLGLQGRPETPGNMLCMIGQGNQNTQGWDALVFQKIKK</sequence>
<evidence type="ECO:0000313" key="1">
    <source>
        <dbReference type="EMBL" id="PBK81127.1"/>
    </source>
</evidence>
<protein>
    <submittedName>
        <fullName evidence="1">Uncharacterized protein</fullName>
    </submittedName>
</protein>
<dbReference type="InParanoid" id="A0A2H3CWH9"/>
<keyword evidence="2" id="KW-1185">Reference proteome</keyword>
<dbReference type="AlphaFoldDB" id="A0A2H3CWH9"/>
<name>A0A2H3CWH9_ARMGA</name>
<dbReference type="EMBL" id="KZ293734">
    <property type="protein sequence ID" value="PBK81127.1"/>
    <property type="molecule type" value="Genomic_DNA"/>
</dbReference>
<reference evidence="2" key="1">
    <citation type="journal article" date="2017" name="Nat. Ecol. Evol.">
        <title>Genome expansion and lineage-specific genetic innovations in the forest pathogenic fungi Armillaria.</title>
        <authorList>
            <person name="Sipos G."/>
            <person name="Prasanna A.N."/>
            <person name="Walter M.C."/>
            <person name="O'Connor E."/>
            <person name="Balint B."/>
            <person name="Krizsan K."/>
            <person name="Kiss B."/>
            <person name="Hess J."/>
            <person name="Varga T."/>
            <person name="Slot J."/>
            <person name="Riley R."/>
            <person name="Boka B."/>
            <person name="Rigling D."/>
            <person name="Barry K."/>
            <person name="Lee J."/>
            <person name="Mihaltcheva S."/>
            <person name="LaButti K."/>
            <person name="Lipzen A."/>
            <person name="Waldron R."/>
            <person name="Moloney N.M."/>
            <person name="Sperisen C."/>
            <person name="Kredics L."/>
            <person name="Vagvoelgyi C."/>
            <person name="Patrignani A."/>
            <person name="Fitzpatrick D."/>
            <person name="Nagy I."/>
            <person name="Doyle S."/>
            <person name="Anderson J.B."/>
            <person name="Grigoriev I.V."/>
            <person name="Gueldener U."/>
            <person name="Muensterkoetter M."/>
            <person name="Nagy L.G."/>
        </authorList>
    </citation>
    <scope>NUCLEOTIDE SEQUENCE [LARGE SCALE GENOMIC DNA]</scope>
    <source>
        <strain evidence="2">Ar21-2</strain>
    </source>
</reference>
<organism evidence="1 2">
    <name type="scientific">Armillaria gallica</name>
    <name type="common">Bulbous honey fungus</name>
    <name type="synonym">Armillaria bulbosa</name>
    <dbReference type="NCBI Taxonomy" id="47427"/>
    <lineage>
        <taxon>Eukaryota</taxon>
        <taxon>Fungi</taxon>
        <taxon>Dikarya</taxon>
        <taxon>Basidiomycota</taxon>
        <taxon>Agaricomycotina</taxon>
        <taxon>Agaricomycetes</taxon>
        <taxon>Agaricomycetidae</taxon>
        <taxon>Agaricales</taxon>
        <taxon>Marasmiineae</taxon>
        <taxon>Physalacriaceae</taxon>
        <taxon>Armillaria</taxon>
    </lineage>
</organism>
<accession>A0A2H3CWH9</accession>
<dbReference type="Proteomes" id="UP000217790">
    <property type="component" value="Unassembled WGS sequence"/>
</dbReference>
<dbReference type="OrthoDB" id="2911172at2759"/>
<evidence type="ECO:0000313" key="2">
    <source>
        <dbReference type="Proteomes" id="UP000217790"/>
    </source>
</evidence>